<feature type="transmembrane region" description="Helical" evidence="6">
    <location>
        <begin position="94"/>
        <end position="118"/>
    </location>
</feature>
<keyword evidence="9" id="KW-1185">Reference proteome</keyword>
<comment type="subcellular location">
    <subcellularLocation>
        <location evidence="1">Membrane</location>
        <topology evidence="1">Multi-pass membrane protein</topology>
    </subcellularLocation>
</comment>
<dbReference type="EMBL" id="ML119114">
    <property type="protein sequence ID" value="RPB15314.1"/>
    <property type="molecule type" value="Genomic_DNA"/>
</dbReference>
<evidence type="ECO:0000256" key="3">
    <source>
        <dbReference type="ARBA" id="ARBA00022989"/>
    </source>
</evidence>
<accession>A0A3N4KXP1</accession>
<protein>
    <recommendedName>
        <fullName evidence="7">Rhodopsin domain-containing protein</fullName>
    </recommendedName>
</protein>
<feature type="non-terminal residue" evidence="8">
    <location>
        <position position="1"/>
    </location>
</feature>
<dbReference type="InParanoid" id="A0A3N4KXP1"/>
<feature type="transmembrane region" description="Helical" evidence="6">
    <location>
        <begin position="130"/>
        <end position="151"/>
    </location>
</feature>
<keyword evidence="2 6" id="KW-0812">Transmembrane</keyword>
<feature type="domain" description="Rhodopsin" evidence="7">
    <location>
        <begin position="13"/>
        <end position="129"/>
    </location>
</feature>
<sequence length="252" mass="28306">YSQDYANIIIPTLKLWYVYQIQYLLVLFFLKASILSFYRRLSPARGYQMAIYIVSGVIVAYTFAMFFVNVFECPKDPSRAWAPTFPQGCNDLVVVYYAMASFNILSDIVILLLPLPSLMKLQVNKRKRDIAIYILLWSQIEVNVGIISASAPALKPLVRSILGGTTFAKSSYAQGGELGYSGNPSSRHGIPLHSLNGSVAQGVTTEIQGRERNESEENIVMKNDEMIRTVEVKVDLEREGSTDSIRQLEFGR</sequence>
<dbReference type="InterPro" id="IPR052337">
    <property type="entry name" value="SAT4-like"/>
</dbReference>
<evidence type="ECO:0000256" key="2">
    <source>
        <dbReference type="ARBA" id="ARBA00022692"/>
    </source>
</evidence>
<keyword evidence="4 6" id="KW-0472">Membrane</keyword>
<name>A0A3N4KXP1_9PEZI</name>
<evidence type="ECO:0000256" key="4">
    <source>
        <dbReference type="ARBA" id="ARBA00023136"/>
    </source>
</evidence>
<dbReference type="PANTHER" id="PTHR33048:SF47">
    <property type="entry name" value="INTEGRAL MEMBRANE PROTEIN-RELATED"/>
    <property type="match status" value="1"/>
</dbReference>
<dbReference type="InterPro" id="IPR049326">
    <property type="entry name" value="Rhodopsin_dom_fungi"/>
</dbReference>
<gene>
    <name evidence="8" type="ORF">P167DRAFT_533503</name>
</gene>
<keyword evidence="3 6" id="KW-1133">Transmembrane helix</keyword>
<evidence type="ECO:0000256" key="5">
    <source>
        <dbReference type="ARBA" id="ARBA00038359"/>
    </source>
</evidence>
<evidence type="ECO:0000256" key="1">
    <source>
        <dbReference type="ARBA" id="ARBA00004141"/>
    </source>
</evidence>
<evidence type="ECO:0000256" key="6">
    <source>
        <dbReference type="SAM" id="Phobius"/>
    </source>
</evidence>
<dbReference type="OrthoDB" id="3934549at2759"/>
<dbReference type="Pfam" id="PF20684">
    <property type="entry name" value="Fung_rhodopsin"/>
    <property type="match status" value="1"/>
</dbReference>
<comment type="similarity">
    <text evidence="5">Belongs to the SAT4 family.</text>
</comment>
<evidence type="ECO:0000313" key="8">
    <source>
        <dbReference type="EMBL" id="RPB15314.1"/>
    </source>
</evidence>
<reference evidence="8 9" key="1">
    <citation type="journal article" date="2018" name="Nat. Ecol. Evol.">
        <title>Pezizomycetes genomes reveal the molecular basis of ectomycorrhizal truffle lifestyle.</title>
        <authorList>
            <person name="Murat C."/>
            <person name="Payen T."/>
            <person name="Noel B."/>
            <person name="Kuo A."/>
            <person name="Morin E."/>
            <person name="Chen J."/>
            <person name="Kohler A."/>
            <person name="Krizsan K."/>
            <person name="Balestrini R."/>
            <person name="Da Silva C."/>
            <person name="Montanini B."/>
            <person name="Hainaut M."/>
            <person name="Levati E."/>
            <person name="Barry K.W."/>
            <person name="Belfiori B."/>
            <person name="Cichocki N."/>
            <person name="Clum A."/>
            <person name="Dockter R.B."/>
            <person name="Fauchery L."/>
            <person name="Guy J."/>
            <person name="Iotti M."/>
            <person name="Le Tacon F."/>
            <person name="Lindquist E.A."/>
            <person name="Lipzen A."/>
            <person name="Malagnac F."/>
            <person name="Mello A."/>
            <person name="Molinier V."/>
            <person name="Miyauchi S."/>
            <person name="Poulain J."/>
            <person name="Riccioni C."/>
            <person name="Rubini A."/>
            <person name="Sitrit Y."/>
            <person name="Splivallo R."/>
            <person name="Traeger S."/>
            <person name="Wang M."/>
            <person name="Zifcakova L."/>
            <person name="Wipf D."/>
            <person name="Zambonelli A."/>
            <person name="Paolocci F."/>
            <person name="Nowrousian M."/>
            <person name="Ottonello S."/>
            <person name="Baldrian P."/>
            <person name="Spatafora J.W."/>
            <person name="Henrissat B."/>
            <person name="Nagy L.G."/>
            <person name="Aury J.M."/>
            <person name="Wincker P."/>
            <person name="Grigoriev I.V."/>
            <person name="Bonfante P."/>
            <person name="Martin F.M."/>
        </authorList>
    </citation>
    <scope>NUCLEOTIDE SEQUENCE [LARGE SCALE GENOMIC DNA]</scope>
    <source>
        <strain evidence="8 9">CCBAS932</strain>
    </source>
</reference>
<dbReference type="PANTHER" id="PTHR33048">
    <property type="entry name" value="PTH11-LIKE INTEGRAL MEMBRANE PROTEIN (AFU_ORTHOLOGUE AFUA_5G11245)"/>
    <property type="match status" value="1"/>
</dbReference>
<dbReference type="Proteomes" id="UP000277580">
    <property type="component" value="Unassembled WGS sequence"/>
</dbReference>
<evidence type="ECO:0000259" key="7">
    <source>
        <dbReference type="Pfam" id="PF20684"/>
    </source>
</evidence>
<proteinExistence type="inferred from homology"/>
<dbReference type="GO" id="GO:0016020">
    <property type="term" value="C:membrane"/>
    <property type="evidence" value="ECO:0007669"/>
    <property type="project" value="UniProtKB-SubCell"/>
</dbReference>
<evidence type="ECO:0000313" key="9">
    <source>
        <dbReference type="Proteomes" id="UP000277580"/>
    </source>
</evidence>
<dbReference type="STRING" id="1392247.A0A3N4KXP1"/>
<organism evidence="8 9">
    <name type="scientific">Morchella conica CCBAS932</name>
    <dbReference type="NCBI Taxonomy" id="1392247"/>
    <lineage>
        <taxon>Eukaryota</taxon>
        <taxon>Fungi</taxon>
        <taxon>Dikarya</taxon>
        <taxon>Ascomycota</taxon>
        <taxon>Pezizomycotina</taxon>
        <taxon>Pezizomycetes</taxon>
        <taxon>Pezizales</taxon>
        <taxon>Morchellaceae</taxon>
        <taxon>Morchella</taxon>
    </lineage>
</organism>
<feature type="transmembrane region" description="Helical" evidence="6">
    <location>
        <begin position="50"/>
        <end position="71"/>
    </location>
</feature>
<feature type="transmembrane region" description="Helical" evidence="6">
    <location>
        <begin position="20"/>
        <end position="38"/>
    </location>
</feature>
<dbReference type="AlphaFoldDB" id="A0A3N4KXP1"/>